<keyword evidence="2" id="KW-1185">Reference proteome</keyword>
<evidence type="ECO:0000313" key="2">
    <source>
        <dbReference type="Proteomes" id="UP001472677"/>
    </source>
</evidence>
<name>A0ABR2DI25_9ROSI</name>
<accession>A0ABR2DI25</accession>
<reference evidence="1 2" key="1">
    <citation type="journal article" date="2024" name="G3 (Bethesda)">
        <title>Genome assembly of Hibiscus sabdariffa L. provides insights into metabolisms of medicinal natural products.</title>
        <authorList>
            <person name="Kim T."/>
        </authorList>
    </citation>
    <scope>NUCLEOTIDE SEQUENCE [LARGE SCALE GENOMIC DNA]</scope>
    <source>
        <strain evidence="1">TK-2024</strain>
        <tissue evidence="1">Old leaves</tissue>
    </source>
</reference>
<protein>
    <submittedName>
        <fullName evidence="1">Uncharacterized protein</fullName>
    </submittedName>
</protein>
<evidence type="ECO:0000313" key="1">
    <source>
        <dbReference type="EMBL" id="KAK8538014.1"/>
    </source>
</evidence>
<gene>
    <name evidence="1" type="ORF">V6N12_044153</name>
</gene>
<organism evidence="1 2">
    <name type="scientific">Hibiscus sabdariffa</name>
    <name type="common">roselle</name>
    <dbReference type="NCBI Taxonomy" id="183260"/>
    <lineage>
        <taxon>Eukaryota</taxon>
        <taxon>Viridiplantae</taxon>
        <taxon>Streptophyta</taxon>
        <taxon>Embryophyta</taxon>
        <taxon>Tracheophyta</taxon>
        <taxon>Spermatophyta</taxon>
        <taxon>Magnoliopsida</taxon>
        <taxon>eudicotyledons</taxon>
        <taxon>Gunneridae</taxon>
        <taxon>Pentapetalae</taxon>
        <taxon>rosids</taxon>
        <taxon>malvids</taxon>
        <taxon>Malvales</taxon>
        <taxon>Malvaceae</taxon>
        <taxon>Malvoideae</taxon>
        <taxon>Hibiscus</taxon>
    </lineage>
</organism>
<sequence length="92" mass="10194">MHMMSILSVLVHGQPKTFLYMILDVGWICTSGYGCAHLEKQVDVLLSLQTTYFKEDNNSNLLLTLLAEENVGSPQCSVLAFDLSGCAMFFIS</sequence>
<dbReference type="EMBL" id="JBBPBM010000028">
    <property type="protein sequence ID" value="KAK8538014.1"/>
    <property type="molecule type" value="Genomic_DNA"/>
</dbReference>
<proteinExistence type="predicted"/>
<comment type="caution">
    <text evidence="1">The sequence shown here is derived from an EMBL/GenBank/DDBJ whole genome shotgun (WGS) entry which is preliminary data.</text>
</comment>
<dbReference type="Proteomes" id="UP001472677">
    <property type="component" value="Unassembled WGS sequence"/>
</dbReference>